<evidence type="ECO:0000256" key="1">
    <source>
        <dbReference type="SAM" id="SignalP"/>
    </source>
</evidence>
<proteinExistence type="evidence at transcript level"/>
<reference evidence="3" key="1">
    <citation type="journal article" date="2020" name="Mol. Cell">
        <title>Proteome analysis reveals a significant host-specific response in Rhizobium leguminosarum bv viciae endosymbiotic cells.</title>
        <authorList>
            <person name="Duran D."/>
            <person name="Albareda M."/>
            <person name="Marina A."/>
            <person name="Garcia C."/>
            <person name="Ruiz-Argueso T."/>
            <person name="Palacios J."/>
        </authorList>
    </citation>
    <scope>NUCLEOTIDE SEQUENCE</scope>
    <source>
        <tissue evidence="3">Root nodules</tissue>
    </source>
</reference>
<organism evidence="3">
    <name type="scientific">Lens culinaris</name>
    <name type="common">Lentil</name>
    <name type="synonym">Cicer lens</name>
    <dbReference type="NCBI Taxonomy" id="3864"/>
    <lineage>
        <taxon>Eukaryota</taxon>
        <taxon>Viridiplantae</taxon>
        <taxon>Streptophyta</taxon>
        <taxon>Embryophyta</taxon>
        <taxon>Tracheophyta</taxon>
        <taxon>Spermatophyta</taxon>
        <taxon>Magnoliopsida</taxon>
        <taxon>eudicotyledons</taxon>
        <taxon>Gunneridae</taxon>
        <taxon>Pentapetalae</taxon>
        <taxon>rosids</taxon>
        <taxon>fabids</taxon>
        <taxon>Fabales</taxon>
        <taxon>Fabaceae</taxon>
        <taxon>Papilionoideae</taxon>
        <taxon>50 kb inversion clade</taxon>
        <taxon>NPAAA clade</taxon>
        <taxon>Hologalegina</taxon>
        <taxon>IRL clade</taxon>
        <taxon>Fabeae</taxon>
        <taxon>Lens</taxon>
    </lineage>
</organism>
<evidence type="ECO:0000313" key="3">
    <source>
        <dbReference type="EMBL" id="QQO74720.1"/>
    </source>
</evidence>
<feature type="signal peptide" evidence="1">
    <location>
        <begin position="1"/>
        <end position="27"/>
    </location>
</feature>
<sequence length="62" mass="7212">MAKFVMFVYTLIIFLFLFLIETGRVGSEKTTIPCDNDHDCDEVFNCMRMCIDGFCDYVVLNL</sequence>
<keyword evidence="1" id="KW-0732">Signal</keyword>
<feature type="domain" description="Late nodulin" evidence="2">
    <location>
        <begin position="1"/>
        <end position="55"/>
    </location>
</feature>
<accession>A0A7T8DVA1</accession>
<dbReference type="AlphaFoldDB" id="A0A7T8DVA1"/>
<dbReference type="InterPro" id="IPR009810">
    <property type="entry name" value="Nodulin_late_dom"/>
</dbReference>
<dbReference type="EMBL" id="MT371202">
    <property type="protein sequence ID" value="QQO74720.1"/>
    <property type="molecule type" value="mRNA"/>
</dbReference>
<dbReference type="Pfam" id="PF07127">
    <property type="entry name" value="Nodulin_late"/>
    <property type="match status" value="1"/>
</dbReference>
<evidence type="ECO:0000259" key="2">
    <source>
        <dbReference type="Pfam" id="PF07127"/>
    </source>
</evidence>
<name>A0A7T8DVA1_LENCU</name>
<dbReference type="GO" id="GO:0046872">
    <property type="term" value="F:metal ion binding"/>
    <property type="evidence" value="ECO:0007669"/>
    <property type="project" value="InterPro"/>
</dbReference>
<feature type="chain" id="PRO_5030841827" evidence="1">
    <location>
        <begin position="28"/>
        <end position="62"/>
    </location>
</feature>
<protein>
    <submittedName>
        <fullName evidence="3">Nodule-specific cysteine-rich peptide L52</fullName>
    </submittedName>
</protein>